<protein>
    <submittedName>
        <fullName evidence="3">Helix-turn-helix domain protein</fullName>
    </submittedName>
</protein>
<dbReference type="EMBL" id="BK016178">
    <property type="protein sequence ID" value="DAG00192.1"/>
    <property type="molecule type" value="Genomic_DNA"/>
</dbReference>
<dbReference type="InterPro" id="IPR010982">
    <property type="entry name" value="Lambda_DNA-bd_dom_sf"/>
</dbReference>
<proteinExistence type="predicted"/>
<dbReference type="SUPFAM" id="SSF47413">
    <property type="entry name" value="lambda repressor-like DNA-binding domains"/>
    <property type="match status" value="1"/>
</dbReference>
<accession>A0A8S5V0B9</accession>
<dbReference type="GO" id="GO:0003677">
    <property type="term" value="F:DNA binding"/>
    <property type="evidence" value="ECO:0007669"/>
    <property type="project" value="InterPro"/>
</dbReference>
<organism evidence="3">
    <name type="scientific">Podoviridae sp. ctJDl18</name>
    <dbReference type="NCBI Taxonomy" id="2825242"/>
    <lineage>
        <taxon>Viruses</taxon>
        <taxon>Duplodnaviria</taxon>
        <taxon>Heunggongvirae</taxon>
        <taxon>Uroviricota</taxon>
        <taxon>Caudoviricetes</taxon>
    </lineage>
</organism>
<evidence type="ECO:0000256" key="1">
    <source>
        <dbReference type="SAM" id="Coils"/>
    </source>
</evidence>
<reference evidence="3" key="1">
    <citation type="journal article" date="2021" name="Proc. Natl. Acad. Sci. U.S.A.">
        <title>A Catalog of Tens of Thousands of Viruses from Human Metagenomes Reveals Hidden Associations with Chronic Diseases.</title>
        <authorList>
            <person name="Tisza M.J."/>
            <person name="Buck C.B."/>
        </authorList>
    </citation>
    <scope>NUCLEOTIDE SEQUENCE</scope>
    <source>
        <strain evidence="3">CtJDl18</strain>
    </source>
</reference>
<evidence type="ECO:0000313" key="3">
    <source>
        <dbReference type="EMBL" id="DAG00192.1"/>
    </source>
</evidence>
<evidence type="ECO:0000259" key="2">
    <source>
        <dbReference type="PROSITE" id="PS50943"/>
    </source>
</evidence>
<sequence>MNVQRIVDIITSNKLSKIDIASKMKVSRTTLDNLLNGADVKVSTVENLAEVLGVEVAEFFSSDKKTPSLANNSNVADMNELEREVIALRAENKVLREIQGLPARRMVNVG</sequence>
<name>A0A8S5V0B9_9CAUD</name>
<dbReference type="InterPro" id="IPR001387">
    <property type="entry name" value="Cro/C1-type_HTH"/>
</dbReference>
<feature type="coiled-coil region" evidence="1">
    <location>
        <begin position="71"/>
        <end position="98"/>
    </location>
</feature>
<dbReference type="Pfam" id="PF01381">
    <property type="entry name" value="HTH_3"/>
    <property type="match status" value="1"/>
</dbReference>
<dbReference type="Gene3D" id="1.10.260.40">
    <property type="entry name" value="lambda repressor-like DNA-binding domains"/>
    <property type="match status" value="1"/>
</dbReference>
<dbReference type="SMART" id="SM00530">
    <property type="entry name" value="HTH_XRE"/>
    <property type="match status" value="1"/>
</dbReference>
<dbReference type="CDD" id="cd00093">
    <property type="entry name" value="HTH_XRE"/>
    <property type="match status" value="1"/>
</dbReference>
<feature type="domain" description="HTH cro/C1-type" evidence="2">
    <location>
        <begin position="6"/>
        <end position="59"/>
    </location>
</feature>
<keyword evidence="1" id="KW-0175">Coiled coil</keyword>
<dbReference type="PROSITE" id="PS50943">
    <property type="entry name" value="HTH_CROC1"/>
    <property type="match status" value="1"/>
</dbReference>